<reference evidence="4" key="1">
    <citation type="submission" date="2019-01" db="EMBL/GenBank/DDBJ databases">
        <title>Cytophagaceae bacterium strain CAR-16.</title>
        <authorList>
            <person name="Chen W.-M."/>
        </authorList>
    </citation>
    <scope>NUCLEOTIDE SEQUENCE [LARGE SCALE GENOMIC DNA]</scope>
    <source>
        <strain evidence="4">CHR27</strain>
    </source>
</reference>
<dbReference type="SUPFAM" id="SSF143456">
    <property type="entry name" value="VC0467-like"/>
    <property type="match status" value="1"/>
</dbReference>
<dbReference type="Pfam" id="PF02622">
    <property type="entry name" value="DUF179"/>
    <property type="match status" value="1"/>
</dbReference>
<evidence type="ECO:0000256" key="1">
    <source>
        <dbReference type="ARBA" id="ARBA00009600"/>
    </source>
</evidence>
<protein>
    <recommendedName>
        <fullName evidence="2">UPF0301 protein EQG66_02130</fullName>
    </recommendedName>
</protein>
<dbReference type="PANTHER" id="PTHR30327:SF1">
    <property type="entry name" value="UPF0301 PROTEIN YQGE"/>
    <property type="match status" value="1"/>
</dbReference>
<evidence type="ECO:0000313" key="3">
    <source>
        <dbReference type="EMBL" id="RXR31094.1"/>
    </source>
</evidence>
<proteinExistence type="inferred from homology"/>
<evidence type="ECO:0000256" key="2">
    <source>
        <dbReference type="HAMAP-Rule" id="MF_00758"/>
    </source>
</evidence>
<keyword evidence="4" id="KW-1185">Reference proteome</keyword>
<comment type="caution">
    <text evidence="3">The sequence shown here is derived from an EMBL/GenBank/DDBJ whole genome shotgun (WGS) entry which is preliminary data.</text>
</comment>
<dbReference type="AlphaFoldDB" id="A0A4Q1KQB6"/>
<sequence length="196" mass="20533">MTAAQDEDTSTNSPRFYGGRMLLAMPGMADPNFSRAVIALCVHDEHGAMGLDVGHAIEGLSVAELMAGFGIDAAHLAHVPVMRGGPVEAQRGFVLHGGDWGGQDSLAIADDWHLSGSMDILKAIAAGEGPSRYIVALGYSGWSAGQLEHEMHAHGWFLGGPVLPDLARLAPGQRWDQCYAACGVDSRLLSGAMGQA</sequence>
<dbReference type="RefSeq" id="WP_129402862.1">
    <property type="nucleotide sequence ID" value="NZ_SBKP01000001.1"/>
</dbReference>
<dbReference type="HAMAP" id="MF_00758">
    <property type="entry name" value="UPF0301"/>
    <property type="match status" value="1"/>
</dbReference>
<comment type="similarity">
    <text evidence="1 2">Belongs to the UPF0301 (AlgH) family.</text>
</comment>
<dbReference type="EMBL" id="SBKP01000001">
    <property type="protein sequence ID" value="RXR31094.1"/>
    <property type="molecule type" value="Genomic_DNA"/>
</dbReference>
<gene>
    <name evidence="3" type="ORF">EQG66_02130</name>
</gene>
<evidence type="ECO:0000313" key="4">
    <source>
        <dbReference type="Proteomes" id="UP000290958"/>
    </source>
</evidence>
<dbReference type="GO" id="GO:0005829">
    <property type="term" value="C:cytosol"/>
    <property type="evidence" value="ECO:0007669"/>
    <property type="project" value="TreeGrafter"/>
</dbReference>
<dbReference type="Gene3D" id="3.40.1740.10">
    <property type="entry name" value="VC0467-like"/>
    <property type="match status" value="1"/>
</dbReference>
<dbReference type="Proteomes" id="UP000290958">
    <property type="component" value="Unassembled WGS sequence"/>
</dbReference>
<dbReference type="InterPro" id="IPR003774">
    <property type="entry name" value="AlgH-like"/>
</dbReference>
<accession>A0A4Q1KQB6</accession>
<dbReference type="PANTHER" id="PTHR30327">
    <property type="entry name" value="UNCHARACTERIZED PROTEIN YQGE"/>
    <property type="match status" value="1"/>
</dbReference>
<dbReference type="OrthoDB" id="9807486at2"/>
<organism evidence="3 4">
    <name type="scientific">Sphingobium fluviale</name>
    <dbReference type="NCBI Taxonomy" id="2506423"/>
    <lineage>
        <taxon>Bacteria</taxon>
        <taxon>Pseudomonadati</taxon>
        <taxon>Pseudomonadota</taxon>
        <taxon>Alphaproteobacteria</taxon>
        <taxon>Sphingomonadales</taxon>
        <taxon>Sphingomonadaceae</taxon>
        <taxon>Sphingobium</taxon>
    </lineage>
</organism>
<name>A0A4Q1KQB6_9SPHN</name>